<sequence length="104" mass="11908">MSFLSSGTNPYAVHGRLVPDVPFDHGLSDSEDVSEAWRGLRDVIINAAGAVSGRMERIKYKNWFDGECEQVTNKKNQAYKRMQQRNHTRGAVEEYHEARRKKIA</sequence>
<comment type="caution">
    <text evidence="2">The sequence shown here is derived from an EMBL/GenBank/DDBJ whole genome shotgun (WGS) entry which is preliminary data.</text>
</comment>
<accession>A0A2J7QGE6</accession>
<organism evidence="2 3">
    <name type="scientific">Cryptotermes secundus</name>
    <dbReference type="NCBI Taxonomy" id="105785"/>
    <lineage>
        <taxon>Eukaryota</taxon>
        <taxon>Metazoa</taxon>
        <taxon>Ecdysozoa</taxon>
        <taxon>Arthropoda</taxon>
        <taxon>Hexapoda</taxon>
        <taxon>Insecta</taxon>
        <taxon>Pterygota</taxon>
        <taxon>Neoptera</taxon>
        <taxon>Polyneoptera</taxon>
        <taxon>Dictyoptera</taxon>
        <taxon>Blattodea</taxon>
        <taxon>Blattoidea</taxon>
        <taxon>Termitoidae</taxon>
        <taxon>Kalotermitidae</taxon>
        <taxon>Cryptotermitinae</taxon>
        <taxon>Cryptotermes</taxon>
    </lineage>
</organism>
<evidence type="ECO:0000256" key="1">
    <source>
        <dbReference type="SAM" id="MobiDB-lite"/>
    </source>
</evidence>
<evidence type="ECO:0000313" key="3">
    <source>
        <dbReference type="Proteomes" id="UP000235965"/>
    </source>
</evidence>
<evidence type="ECO:0000313" key="2">
    <source>
        <dbReference type="EMBL" id="PNF27665.1"/>
    </source>
</evidence>
<dbReference type="Proteomes" id="UP000235965">
    <property type="component" value="Unassembled WGS sequence"/>
</dbReference>
<feature type="region of interest" description="Disordered" evidence="1">
    <location>
        <begin position="80"/>
        <end position="104"/>
    </location>
</feature>
<dbReference type="AlphaFoldDB" id="A0A2J7QGE6"/>
<name>A0A2J7QGE6_9NEOP</name>
<dbReference type="InParanoid" id="A0A2J7QGE6"/>
<gene>
    <name evidence="2" type="ORF">B7P43_G14944</name>
</gene>
<dbReference type="EMBL" id="NEVH01014374">
    <property type="protein sequence ID" value="PNF27665.1"/>
    <property type="molecule type" value="Genomic_DNA"/>
</dbReference>
<proteinExistence type="predicted"/>
<keyword evidence="3" id="KW-1185">Reference proteome</keyword>
<reference evidence="2 3" key="1">
    <citation type="submission" date="2017-12" db="EMBL/GenBank/DDBJ databases">
        <title>Hemimetabolous genomes reveal molecular basis of termite eusociality.</title>
        <authorList>
            <person name="Harrison M.C."/>
            <person name="Jongepier E."/>
            <person name="Robertson H.M."/>
            <person name="Arning N."/>
            <person name="Bitard-Feildel T."/>
            <person name="Chao H."/>
            <person name="Childers C.P."/>
            <person name="Dinh H."/>
            <person name="Doddapaneni H."/>
            <person name="Dugan S."/>
            <person name="Gowin J."/>
            <person name="Greiner C."/>
            <person name="Han Y."/>
            <person name="Hu H."/>
            <person name="Hughes D.S.T."/>
            <person name="Huylmans A.-K."/>
            <person name="Kemena C."/>
            <person name="Kremer L.P.M."/>
            <person name="Lee S.L."/>
            <person name="Lopez-Ezquerra A."/>
            <person name="Mallet L."/>
            <person name="Monroy-Kuhn J.M."/>
            <person name="Moser A."/>
            <person name="Murali S.C."/>
            <person name="Muzny D.M."/>
            <person name="Otani S."/>
            <person name="Piulachs M.-D."/>
            <person name="Poelchau M."/>
            <person name="Qu J."/>
            <person name="Schaub F."/>
            <person name="Wada-Katsumata A."/>
            <person name="Worley K.C."/>
            <person name="Xie Q."/>
            <person name="Ylla G."/>
            <person name="Poulsen M."/>
            <person name="Gibbs R.A."/>
            <person name="Schal C."/>
            <person name="Richards S."/>
            <person name="Belles X."/>
            <person name="Korb J."/>
            <person name="Bornberg-Bauer E."/>
        </authorList>
    </citation>
    <scope>NUCLEOTIDE SEQUENCE [LARGE SCALE GENOMIC DNA]</scope>
    <source>
        <tissue evidence="2">Whole body</tissue>
    </source>
</reference>
<protein>
    <submittedName>
        <fullName evidence="2">Uncharacterized protein</fullName>
    </submittedName>
</protein>